<dbReference type="Pfam" id="PF16370">
    <property type="entry name" value="MetallophosC"/>
    <property type="match status" value="1"/>
</dbReference>
<dbReference type="Gene3D" id="3.60.21.10">
    <property type="match status" value="1"/>
</dbReference>
<dbReference type="PANTHER" id="PTHR43143">
    <property type="entry name" value="METALLOPHOSPHOESTERASE, CALCINEURIN SUPERFAMILY"/>
    <property type="match status" value="1"/>
</dbReference>
<feature type="domain" description="Calcineurin-like phosphoesterase N-terminal" evidence="4">
    <location>
        <begin position="71"/>
        <end position="139"/>
    </location>
</feature>
<dbReference type="HOGENOM" id="CLU_016483_1_0_6"/>
<dbReference type="GO" id="GO:0016787">
    <property type="term" value="F:hydrolase activity"/>
    <property type="evidence" value="ECO:0007669"/>
    <property type="project" value="UniProtKB-KW"/>
</dbReference>
<dbReference type="InterPro" id="IPR032288">
    <property type="entry name" value="Metallophos_C"/>
</dbReference>
<evidence type="ECO:0000259" key="3">
    <source>
        <dbReference type="Pfam" id="PF16370"/>
    </source>
</evidence>
<evidence type="ECO:0000313" key="6">
    <source>
        <dbReference type="Proteomes" id="UP000000238"/>
    </source>
</evidence>
<keyword evidence="5" id="KW-0378">Hydrolase</keyword>
<dbReference type="SUPFAM" id="SSF56300">
    <property type="entry name" value="Metallo-dependent phosphatases"/>
    <property type="match status" value="1"/>
</dbReference>
<keyword evidence="6" id="KW-1185">Reference proteome</keyword>
<organism evidence="5 6">
    <name type="scientific">Hahella chejuensis (strain KCTC 2396)</name>
    <dbReference type="NCBI Taxonomy" id="349521"/>
    <lineage>
        <taxon>Bacteria</taxon>
        <taxon>Pseudomonadati</taxon>
        <taxon>Pseudomonadota</taxon>
        <taxon>Gammaproteobacteria</taxon>
        <taxon>Oceanospirillales</taxon>
        <taxon>Hahellaceae</taxon>
        <taxon>Hahella</taxon>
    </lineage>
</organism>
<feature type="signal peptide" evidence="1">
    <location>
        <begin position="1"/>
        <end position="21"/>
    </location>
</feature>
<gene>
    <name evidence="5" type="ordered locus">HCH_01319</name>
</gene>
<dbReference type="Gene3D" id="2.60.40.10">
    <property type="entry name" value="Immunoglobulins"/>
    <property type="match status" value="1"/>
</dbReference>
<dbReference type="InterPro" id="IPR029052">
    <property type="entry name" value="Metallo-depent_PP-like"/>
</dbReference>
<name>Q2SMD7_HAHCH</name>
<reference evidence="5 6" key="1">
    <citation type="journal article" date="2005" name="Nucleic Acids Res.">
        <title>Genomic blueprint of Hahella chejuensis, a marine microbe producing an algicidal agent.</title>
        <authorList>
            <person name="Jeong H."/>
            <person name="Yim J.H."/>
            <person name="Lee C."/>
            <person name="Choi S.-H."/>
            <person name="Park Y.K."/>
            <person name="Yoon S.H."/>
            <person name="Hur C.-G."/>
            <person name="Kang H.-Y."/>
            <person name="Kim D."/>
            <person name="Lee H.H."/>
            <person name="Park K.H."/>
            <person name="Park S.-H."/>
            <person name="Park H.-S."/>
            <person name="Lee H.K."/>
            <person name="Oh T.K."/>
            <person name="Kim J.F."/>
        </authorList>
    </citation>
    <scope>NUCLEOTIDE SEQUENCE [LARGE SCALE GENOMIC DNA]</scope>
    <source>
        <strain evidence="5 6">KCTC 2396</strain>
    </source>
</reference>
<feature type="domain" description="Calcineurin-like phosphoesterase C-terminal" evidence="3">
    <location>
        <begin position="410"/>
        <end position="551"/>
    </location>
</feature>
<proteinExistence type="predicted"/>
<evidence type="ECO:0000256" key="1">
    <source>
        <dbReference type="SAM" id="SignalP"/>
    </source>
</evidence>
<accession>Q2SMD7</accession>
<feature type="domain" description="Calcineurin-like phosphoesterase" evidence="2">
    <location>
        <begin position="174"/>
        <end position="382"/>
    </location>
</feature>
<sequence length="668" mass="73186">MKTITPFIIGVSAAFVGLADAAPAGSADAFSALGGRSELYRGGVEVIPSDNGEVTREFAEGRVFEDRNRNGKLDRGERGLPRVRVSNGYDVALTDHRGYYKLPAKSRGLNEFTLFVTKPAGFELPVNEDNVPQFSYHHIPNGSPELRFGGLPASGPQPKAVNFPMVRGPYKKRFKIAVSGDTQPYSNNEVGYVRDSLAAELAAREDLELVMIEGDIIGDDLGLYPRLKKTLSVAGVPVYLTPGNHDIDNDATSDKHSLDTFKREWGPAYYSFDVGDVHFVVLDNVRYPCTPESDNADGKHGYCDNPSTAPTYNGVIDEAQVEWLTNDIAATEEHKLIVLNMHIPLVSFSDMGSTKHQTDNVAWLYELLKGRPALALAGHTHNLENIVAGEFYQGWDDAVGAGPTPIPHIITGATAGSWWSGDFDEHNAPMSIQRMGAPRGYMLFEFTGSQFTSTFKAAGKGPQEQMSVDFLSPTFLSWYQILKEWALTPEGSRSPTPPLNINDLPDTSILTAADFAGGVSAIINVWNGSKDTRVWTQIDDRPPVEAVRTQSGTGEGKSNSLDPFALKKQMYVYRYAARSESGEARAQGFELFNGARFGAADPQPSGASMWTESSNHIWSLNIPGDLAQGAHLLKIHVRDGYGQVFTSVKAFEVMDERPAPYFRKEVFE</sequence>
<protein>
    <submittedName>
        <fullName evidence="5">Predicted phosphohydrolase</fullName>
    </submittedName>
</protein>
<dbReference type="Pfam" id="PF00149">
    <property type="entry name" value="Metallophos"/>
    <property type="match status" value="1"/>
</dbReference>
<evidence type="ECO:0000313" key="5">
    <source>
        <dbReference type="EMBL" id="ABC28187.1"/>
    </source>
</evidence>
<dbReference type="Pfam" id="PF16371">
    <property type="entry name" value="MetallophosN"/>
    <property type="match status" value="1"/>
</dbReference>
<keyword evidence="1" id="KW-0732">Signal</keyword>
<dbReference type="KEGG" id="hch:HCH_01319"/>
<dbReference type="InterPro" id="IPR051918">
    <property type="entry name" value="STPP_CPPED1"/>
</dbReference>
<dbReference type="RefSeq" id="WP_011395260.1">
    <property type="nucleotide sequence ID" value="NC_007645.1"/>
</dbReference>
<dbReference type="InterPro" id="IPR013783">
    <property type="entry name" value="Ig-like_fold"/>
</dbReference>
<evidence type="ECO:0000259" key="4">
    <source>
        <dbReference type="Pfam" id="PF16371"/>
    </source>
</evidence>
<dbReference type="InterPro" id="IPR004843">
    <property type="entry name" value="Calcineurin-like_PHP"/>
</dbReference>
<dbReference type="EMBL" id="CP000155">
    <property type="protein sequence ID" value="ABC28187.1"/>
    <property type="molecule type" value="Genomic_DNA"/>
</dbReference>
<dbReference type="PANTHER" id="PTHR43143:SF6">
    <property type="entry name" value="BLL3016 PROTEIN"/>
    <property type="match status" value="1"/>
</dbReference>
<dbReference type="InterPro" id="IPR032285">
    <property type="entry name" value="Metallophos_N"/>
</dbReference>
<dbReference type="eggNOG" id="COG1409">
    <property type="taxonomic scope" value="Bacteria"/>
</dbReference>
<evidence type="ECO:0000259" key="2">
    <source>
        <dbReference type="Pfam" id="PF00149"/>
    </source>
</evidence>
<feature type="chain" id="PRO_5004215864" evidence="1">
    <location>
        <begin position="22"/>
        <end position="668"/>
    </location>
</feature>
<dbReference type="Proteomes" id="UP000000238">
    <property type="component" value="Chromosome"/>
</dbReference>
<dbReference type="AlphaFoldDB" id="Q2SMD7"/>